<sequence>MVEHGQSSRGYKKKIYNYEGKGKGKSKIVDLGPKKGGVKKQDRAHIIEDGMPLVAMISNLTAVMEEVNSVTNNTNEWWVDTGATRHVCHDRMLFNTFKEVTGDQKLFMGNAAIANIKGEGNVILKWISGKELTLSNVLYVPEMHKSLVSGWLLNKHGFRLVFESDKFVLTMRGMFAGKGYAKNGMFKLNVITKVENMNENAPTSAYLIESSNVWHGRLGRATQKMYQEQLGNQKSYKWAQGWPNRLNMSPSCLIIFS</sequence>
<feature type="domain" description="Retrovirus-related Pol polyprotein from transposon TNT 1-94-like beta-barrel" evidence="1">
    <location>
        <begin position="77"/>
        <end position="158"/>
    </location>
</feature>
<dbReference type="AlphaFoldDB" id="A0A5N6LUP0"/>
<proteinExistence type="predicted"/>
<protein>
    <recommendedName>
        <fullName evidence="1">Retrovirus-related Pol polyprotein from transposon TNT 1-94-like beta-barrel domain-containing protein</fullName>
    </recommendedName>
</protein>
<evidence type="ECO:0000313" key="2">
    <source>
        <dbReference type="EMBL" id="KAD2805289.1"/>
    </source>
</evidence>
<organism evidence="2 3">
    <name type="scientific">Mikania micrantha</name>
    <name type="common">bitter vine</name>
    <dbReference type="NCBI Taxonomy" id="192012"/>
    <lineage>
        <taxon>Eukaryota</taxon>
        <taxon>Viridiplantae</taxon>
        <taxon>Streptophyta</taxon>
        <taxon>Embryophyta</taxon>
        <taxon>Tracheophyta</taxon>
        <taxon>Spermatophyta</taxon>
        <taxon>Magnoliopsida</taxon>
        <taxon>eudicotyledons</taxon>
        <taxon>Gunneridae</taxon>
        <taxon>Pentapetalae</taxon>
        <taxon>asterids</taxon>
        <taxon>campanulids</taxon>
        <taxon>Asterales</taxon>
        <taxon>Asteraceae</taxon>
        <taxon>Asteroideae</taxon>
        <taxon>Heliantheae alliance</taxon>
        <taxon>Eupatorieae</taxon>
        <taxon>Mikania</taxon>
    </lineage>
</organism>
<keyword evidence="3" id="KW-1185">Reference proteome</keyword>
<dbReference type="PANTHER" id="PTHR47592:SF27">
    <property type="entry name" value="OS08G0421700 PROTEIN"/>
    <property type="match status" value="1"/>
</dbReference>
<dbReference type="PANTHER" id="PTHR47592">
    <property type="entry name" value="PBF68 PROTEIN"/>
    <property type="match status" value="1"/>
</dbReference>
<dbReference type="InterPro" id="IPR054722">
    <property type="entry name" value="PolX-like_BBD"/>
</dbReference>
<comment type="caution">
    <text evidence="2">The sequence shown here is derived from an EMBL/GenBank/DDBJ whole genome shotgun (WGS) entry which is preliminary data.</text>
</comment>
<dbReference type="Proteomes" id="UP000326396">
    <property type="component" value="Linkage Group LG8"/>
</dbReference>
<name>A0A5N6LUP0_9ASTR</name>
<accession>A0A5N6LUP0</accession>
<reference evidence="2 3" key="1">
    <citation type="submission" date="2019-05" db="EMBL/GenBank/DDBJ databases">
        <title>Mikania micrantha, genome provides insights into the molecular mechanism of rapid growth.</title>
        <authorList>
            <person name="Liu B."/>
        </authorList>
    </citation>
    <scope>NUCLEOTIDE SEQUENCE [LARGE SCALE GENOMIC DNA]</scope>
    <source>
        <strain evidence="2">NLD-2019</strain>
        <tissue evidence="2">Leaf</tissue>
    </source>
</reference>
<evidence type="ECO:0000313" key="3">
    <source>
        <dbReference type="Proteomes" id="UP000326396"/>
    </source>
</evidence>
<dbReference type="EMBL" id="SZYD01000018">
    <property type="protein sequence ID" value="KAD2805289.1"/>
    <property type="molecule type" value="Genomic_DNA"/>
</dbReference>
<dbReference type="Pfam" id="PF22936">
    <property type="entry name" value="Pol_BBD"/>
    <property type="match status" value="1"/>
</dbReference>
<evidence type="ECO:0000259" key="1">
    <source>
        <dbReference type="Pfam" id="PF22936"/>
    </source>
</evidence>
<gene>
    <name evidence="2" type="ORF">E3N88_38666</name>
</gene>
<dbReference type="OrthoDB" id="2596766at2759"/>